<comment type="caution">
    <text evidence="2">The sequence shown here is derived from an EMBL/GenBank/DDBJ whole genome shotgun (WGS) entry which is preliminary data.</text>
</comment>
<evidence type="ECO:0000313" key="3">
    <source>
        <dbReference type="Proteomes" id="UP001172778"/>
    </source>
</evidence>
<evidence type="ECO:0000313" key="2">
    <source>
        <dbReference type="EMBL" id="MDK2125492.1"/>
    </source>
</evidence>
<keyword evidence="1" id="KW-0812">Transmembrane</keyword>
<proteinExistence type="predicted"/>
<keyword evidence="1" id="KW-1133">Transmembrane helix</keyword>
<dbReference type="Proteomes" id="UP001172778">
    <property type="component" value="Unassembled WGS sequence"/>
</dbReference>
<keyword evidence="3" id="KW-1185">Reference proteome</keyword>
<dbReference type="EMBL" id="JARRAF010000020">
    <property type="protein sequence ID" value="MDK2125492.1"/>
    <property type="molecule type" value="Genomic_DNA"/>
</dbReference>
<evidence type="ECO:0000256" key="1">
    <source>
        <dbReference type="SAM" id="Phobius"/>
    </source>
</evidence>
<organism evidence="2 3">
    <name type="scientific">Parachitinimonas caeni</name>
    <dbReference type="NCBI Taxonomy" id="3031301"/>
    <lineage>
        <taxon>Bacteria</taxon>
        <taxon>Pseudomonadati</taxon>
        <taxon>Pseudomonadota</taxon>
        <taxon>Betaproteobacteria</taxon>
        <taxon>Neisseriales</taxon>
        <taxon>Chitinibacteraceae</taxon>
        <taxon>Parachitinimonas</taxon>
    </lineage>
</organism>
<evidence type="ECO:0008006" key="4">
    <source>
        <dbReference type="Google" id="ProtNLM"/>
    </source>
</evidence>
<reference evidence="2" key="1">
    <citation type="submission" date="2023-03" db="EMBL/GenBank/DDBJ databases">
        <title>Chitinimonas shenzhenensis gen. nov., sp. nov., a novel member of family Burkholderiaceae isolated from activated sludge collected in Shen Zhen, China.</title>
        <authorList>
            <person name="Wang X."/>
        </authorList>
    </citation>
    <scope>NUCLEOTIDE SEQUENCE</scope>
    <source>
        <strain evidence="2">DQS-5</strain>
    </source>
</reference>
<protein>
    <recommendedName>
        <fullName evidence="4">Shufflon system plasmid conjugative transfer pilus tip adhesin PilV</fullName>
    </recommendedName>
</protein>
<accession>A0ABT7DZK8</accession>
<dbReference type="RefSeq" id="WP_284101802.1">
    <property type="nucleotide sequence ID" value="NZ_JARRAF010000020.1"/>
</dbReference>
<name>A0ABT7DZK8_9NEIS</name>
<feature type="transmembrane region" description="Helical" evidence="1">
    <location>
        <begin position="12"/>
        <end position="33"/>
    </location>
</feature>
<sequence length="709" mass="77056">MRRLPRYQGYLLAEAAIVLALIGTASWAFSWYLDYQVRDMGDQEALAAGQALDEANKAVGAYMTAYFQNLVLKKPIRRCKVNADHQPIDASNVVSDYLNCAPQVDAGGNPIIVPDTEIYAPSLTQLRNLGLLRPDFPDSVILPQAAAPATFQLRVGRTGNCLPVPATVPQDCGLDSFITLSQPLLTDDGSGLPNERRLGYVVRTLGQLFGANTTTGSPTQFTGLNGQLLFDATSPRNNPNLVAGITTLGLLAARNGYNSQGFTEFLRRDGTLQMTNNLNLGGNTIVNVGGIEFADTFTPMIGEPCNLTDAEATAFMATSPTAATDDATRRKKRLMAKPGAFGAIRQDKPKASLPQNWATGMLLTCSYDRNKTAQAQALAPPGVVVPAKFAWLKATGGISGQEEAKAGLMDGYETNANFACWPDEKPGDQNYGRQPSSGKEYWNFNPDDDGVYHSYNPGYGLSWLKFIMKGGRVVAYARAQQPNPWNGFDNRWVMVTKNGVHYNPLDEYGYYSNVARDIVPTGIPIFDNQKGVWVCRLPLYKDKFNVSYGDSSLGGFSSWWFTPNGVFYSAGGTRILKANRGTGVAPNYTLNSDNGGIPVEDQSLAEARRVEVPVTDCTYGSTAGITYVASCTNTLQTFYVQGKLKTTEPIWYQSPVSITQSFNFKRRTICTTVGGSAVDWGLPPSAEAPPNEIDCKTYDDNGVQIASYE</sequence>
<keyword evidence="1" id="KW-0472">Membrane</keyword>
<gene>
    <name evidence="2" type="ORF">PZA18_15665</name>
</gene>